<evidence type="ECO:0000313" key="2">
    <source>
        <dbReference type="Proteomes" id="UP000634136"/>
    </source>
</evidence>
<dbReference type="Proteomes" id="UP000634136">
    <property type="component" value="Unassembled WGS sequence"/>
</dbReference>
<keyword evidence="1" id="KW-0347">Helicase</keyword>
<organism evidence="1 2">
    <name type="scientific">Senna tora</name>
    <dbReference type="NCBI Taxonomy" id="362788"/>
    <lineage>
        <taxon>Eukaryota</taxon>
        <taxon>Viridiplantae</taxon>
        <taxon>Streptophyta</taxon>
        <taxon>Embryophyta</taxon>
        <taxon>Tracheophyta</taxon>
        <taxon>Spermatophyta</taxon>
        <taxon>Magnoliopsida</taxon>
        <taxon>eudicotyledons</taxon>
        <taxon>Gunneridae</taxon>
        <taxon>Pentapetalae</taxon>
        <taxon>rosids</taxon>
        <taxon>fabids</taxon>
        <taxon>Fabales</taxon>
        <taxon>Fabaceae</taxon>
        <taxon>Caesalpinioideae</taxon>
        <taxon>Cassia clade</taxon>
        <taxon>Senna</taxon>
    </lineage>
</organism>
<keyword evidence="1" id="KW-0067">ATP-binding</keyword>
<evidence type="ECO:0000313" key="1">
    <source>
        <dbReference type="EMBL" id="KAF7825228.1"/>
    </source>
</evidence>
<keyword evidence="1" id="KW-0547">Nucleotide-binding</keyword>
<sequence length="116" mass="13308">MHLIGDLLPGADETPRFSQLYIYDTDNEVFNRMRNARYVKDHPSLSSRDSLRLKLIKKHTTDARIYNLPAADEIAALIVAQDRPDLLSRVFKIKLNALMKDITKEFLFGTCRAGIM</sequence>
<dbReference type="OrthoDB" id="1299166at2759"/>
<keyword evidence="2" id="KW-1185">Reference proteome</keyword>
<dbReference type="PANTHER" id="PTHR45786">
    <property type="entry name" value="DNA BINDING PROTEIN-LIKE"/>
    <property type="match status" value="1"/>
</dbReference>
<proteinExistence type="predicted"/>
<reference evidence="1" key="1">
    <citation type="submission" date="2020-09" db="EMBL/GenBank/DDBJ databases">
        <title>Genome-Enabled Discovery of Anthraquinone Biosynthesis in Senna tora.</title>
        <authorList>
            <person name="Kang S.-H."/>
            <person name="Pandey R.P."/>
            <person name="Lee C.-M."/>
            <person name="Sim J.-S."/>
            <person name="Jeong J.-T."/>
            <person name="Choi B.-S."/>
            <person name="Jung M."/>
            <person name="Ginzburg D."/>
            <person name="Zhao K."/>
            <person name="Won S.Y."/>
            <person name="Oh T.-J."/>
            <person name="Yu Y."/>
            <person name="Kim N.-H."/>
            <person name="Lee O.R."/>
            <person name="Lee T.-H."/>
            <person name="Bashyal P."/>
            <person name="Kim T.-S."/>
            <person name="Lee W.-H."/>
            <person name="Kawkins C."/>
            <person name="Kim C.-K."/>
            <person name="Kim J.S."/>
            <person name="Ahn B.O."/>
            <person name="Rhee S.Y."/>
            <person name="Sohng J.K."/>
        </authorList>
    </citation>
    <scope>NUCLEOTIDE SEQUENCE</scope>
    <source>
        <tissue evidence="1">Leaf</tissue>
    </source>
</reference>
<comment type="caution">
    <text evidence="1">The sequence shown here is derived from an EMBL/GenBank/DDBJ whole genome shotgun (WGS) entry which is preliminary data.</text>
</comment>
<dbReference type="PANTHER" id="PTHR45786:SF74">
    <property type="entry name" value="ATP-DEPENDENT DNA HELICASE"/>
    <property type="match status" value="1"/>
</dbReference>
<name>A0A834WLG7_9FABA</name>
<protein>
    <submittedName>
        <fullName evidence="1">ATP-dependent DNA helicase PIF1</fullName>
    </submittedName>
</protein>
<dbReference type="GO" id="GO:0004386">
    <property type="term" value="F:helicase activity"/>
    <property type="evidence" value="ECO:0007669"/>
    <property type="project" value="UniProtKB-KW"/>
</dbReference>
<accession>A0A834WLG7</accession>
<dbReference type="EMBL" id="JAAIUW010000006">
    <property type="protein sequence ID" value="KAF7825228.1"/>
    <property type="molecule type" value="Genomic_DNA"/>
</dbReference>
<keyword evidence="1" id="KW-0378">Hydrolase</keyword>
<dbReference type="AlphaFoldDB" id="A0A834WLG7"/>
<gene>
    <name evidence="1" type="ORF">G2W53_016392</name>
</gene>